<dbReference type="Proteomes" id="UP001213000">
    <property type="component" value="Unassembled WGS sequence"/>
</dbReference>
<organism evidence="2 3">
    <name type="scientific">Leucocoprinus birnbaumii</name>
    <dbReference type="NCBI Taxonomy" id="56174"/>
    <lineage>
        <taxon>Eukaryota</taxon>
        <taxon>Fungi</taxon>
        <taxon>Dikarya</taxon>
        <taxon>Basidiomycota</taxon>
        <taxon>Agaricomycotina</taxon>
        <taxon>Agaricomycetes</taxon>
        <taxon>Agaricomycetidae</taxon>
        <taxon>Agaricales</taxon>
        <taxon>Agaricineae</taxon>
        <taxon>Agaricaceae</taxon>
        <taxon>Leucocoprinus</taxon>
    </lineage>
</organism>
<dbReference type="Gene3D" id="1.20.1280.50">
    <property type="match status" value="1"/>
</dbReference>
<evidence type="ECO:0000259" key="1">
    <source>
        <dbReference type="Pfam" id="PF12937"/>
    </source>
</evidence>
<dbReference type="EMBL" id="JANIEX010000053">
    <property type="protein sequence ID" value="KAJ3574924.1"/>
    <property type="molecule type" value="Genomic_DNA"/>
</dbReference>
<feature type="domain" description="F-box" evidence="1">
    <location>
        <begin position="16"/>
        <end position="72"/>
    </location>
</feature>
<keyword evidence="3" id="KW-1185">Reference proteome</keyword>
<reference evidence="2" key="1">
    <citation type="submission" date="2022-07" db="EMBL/GenBank/DDBJ databases">
        <title>Genome Sequence of Leucocoprinus birnbaumii.</title>
        <authorList>
            <person name="Buettner E."/>
        </authorList>
    </citation>
    <scope>NUCLEOTIDE SEQUENCE</scope>
    <source>
        <strain evidence="2">VT141</strain>
    </source>
</reference>
<gene>
    <name evidence="2" type="ORF">NP233_g1443</name>
</gene>
<accession>A0AAD5YUU7</accession>
<comment type="caution">
    <text evidence="2">The sequence shown here is derived from an EMBL/GenBank/DDBJ whole genome shotgun (WGS) entry which is preliminary data.</text>
</comment>
<evidence type="ECO:0000313" key="2">
    <source>
        <dbReference type="EMBL" id="KAJ3574924.1"/>
    </source>
</evidence>
<name>A0AAD5YUU7_9AGAR</name>
<evidence type="ECO:0000313" key="3">
    <source>
        <dbReference type="Proteomes" id="UP001213000"/>
    </source>
</evidence>
<dbReference type="SUPFAM" id="SSF52047">
    <property type="entry name" value="RNI-like"/>
    <property type="match status" value="1"/>
</dbReference>
<dbReference type="InterPro" id="IPR001810">
    <property type="entry name" value="F-box_dom"/>
</dbReference>
<proteinExistence type="predicted"/>
<dbReference type="AlphaFoldDB" id="A0AAD5YUU7"/>
<dbReference type="Pfam" id="PF12937">
    <property type="entry name" value="F-box-like"/>
    <property type="match status" value="1"/>
</dbReference>
<protein>
    <recommendedName>
        <fullName evidence="1">F-box domain-containing protein</fullName>
    </recommendedName>
</protein>
<sequence length="516" mass="58165">MFDLQSSPTRNNHASFDDLPTELLIRVFKYAAEFRYSNSTLKDAAKIVLCLSHVSRQWRAIVFSIPNIWGRLINVVDFSDELFLHFILQSCYSTVELFVDGERLSSYATHLKAAQIRLSRALANLHRTSYLVIRRFPLTVDHFNHLLHSAPVLDTFSFEGYAPDPVRLPMPLFDNSAPHLRSLCLSSAMIDLERSHYPSISELRVCHIREPFSPSTNTWLVFLSNHTSLTVLKLTYAMSARLSDSHEWSPRVELPCLRELTLSDDATPCAHLLAQLVVPIHCRISVVAGIDYPSGFQLLQTAVSQVASSRVTKDLQVTLTGTSVSLADVVEEFKSGPSRNSLFFKFQWQTDFDPFKELTLPYDPFHFLSATLLANIETLRLGFLPVHGRYPLQHLSLRSRLHAWLHLLTEVKHLVIDSSSLDTVLDFLGEDDGLGLDEGEEDKARPKLVFPSLQCLEIAQTEREEVDWGAVISFAEWRDDIGHGISSIIVPTAGVGQLSWRDGSVLAELDIEITLS</sequence>